<feature type="region of interest" description="Disordered" evidence="3">
    <location>
        <begin position="1097"/>
        <end position="1119"/>
    </location>
</feature>
<accession>A5EY91</accession>
<evidence type="ECO:0000313" key="7">
    <source>
        <dbReference type="Proteomes" id="UP000000248"/>
    </source>
</evidence>
<dbReference type="RefSeq" id="WP_012031211.1">
    <property type="nucleotide sequence ID" value="NC_009446.1"/>
</dbReference>
<reference evidence="6 7" key="1">
    <citation type="journal article" date="2007" name="Nat. Biotechnol.">
        <title>Genome sequence and identification of candidate vaccine antigens from the animal pathogen Dichelobacter nodosus.</title>
        <authorList>
            <person name="Myers G.S."/>
            <person name="Parker D."/>
            <person name="Al-Hasani K."/>
            <person name="Kennan R.M."/>
            <person name="Seemann T."/>
            <person name="Ren Q."/>
            <person name="Badger J.H."/>
            <person name="Selengut J.D."/>
            <person name="Deboy R.T."/>
            <person name="Tettelin H."/>
            <person name="Boyce J.D."/>
            <person name="McCarl V.P."/>
            <person name="Han X."/>
            <person name="Nelson W.C."/>
            <person name="Madupu R."/>
            <person name="Mohamoud Y."/>
            <person name="Holley T."/>
            <person name="Fedorova N."/>
            <person name="Khouri H."/>
            <person name="Bottomley S.P."/>
            <person name="Whittington R.J."/>
            <person name="Adler B."/>
            <person name="Songer J.G."/>
            <person name="Rood J.I."/>
            <person name="Paulsen I.T."/>
        </authorList>
    </citation>
    <scope>NUCLEOTIDE SEQUENCE [LARGE SCALE GENOMIC DNA]</scope>
    <source>
        <strain evidence="6 7">VCS1703A</strain>
    </source>
</reference>
<keyword evidence="4" id="KW-0732">Signal</keyword>
<evidence type="ECO:0000256" key="1">
    <source>
        <dbReference type="ARBA" id="ARBA00022723"/>
    </source>
</evidence>
<dbReference type="GO" id="GO:0046872">
    <property type="term" value="F:metal ion binding"/>
    <property type="evidence" value="ECO:0007669"/>
    <property type="project" value="UniProtKB-KW"/>
</dbReference>
<protein>
    <submittedName>
        <fullName evidence="6">Type IV fimbrial tip adhesin</fullName>
    </submittedName>
</protein>
<name>A5EY91_DICNV</name>
<dbReference type="eggNOG" id="COG3419">
    <property type="taxonomic scope" value="Bacteria"/>
</dbReference>
<feature type="compositionally biased region" description="Gly residues" evidence="3">
    <location>
        <begin position="1163"/>
        <end position="1172"/>
    </location>
</feature>
<evidence type="ECO:0000256" key="4">
    <source>
        <dbReference type="SAM" id="SignalP"/>
    </source>
</evidence>
<dbReference type="STRING" id="246195.DNO_0895"/>
<evidence type="ECO:0000313" key="6">
    <source>
        <dbReference type="EMBL" id="ABQ13535.1"/>
    </source>
</evidence>
<keyword evidence="1" id="KW-0479">Metal-binding</keyword>
<evidence type="ECO:0000259" key="5">
    <source>
        <dbReference type="Pfam" id="PF05567"/>
    </source>
</evidence>
<gene>
    <name evidence="6" type="primary">pilC</name>
    <name evidence="6" type="ordered locus">DNO_0895</name>
</gene>
<proteinExistence type="predicted"/>
<feature type="compositionally biased region" description="Polar residues" evidence="3">
    <location>
        <begin position="1199"/>
        <end position="1210"/>
    </location>
</feature>
<keyword evidence="7" id="KW-1185">Reference proteome</keyword>
<dbReference type="InterPro" id="IPR008707">
    <property type="entry name" value="B-propeller_PilY1"/>
</dbReference>
<feature type="compositionally biased region" description="Polar residues" evidence="3">
    <location>
        <begin position="1097"/>
        <end position="1117"/>
    </location>
</feature>
<feature type="signal peptide" evidence="4">
    <location>
        <begin position="1"/>
        <end position="33"/>
    </location>
</feature>
<dbReference type="HOGENOM" id="CLU_264989_0_0_6"/>
<dbReference type="AlphaFoldDB" id="A5EY91"/>
<feature type="region of interest" description="Disordered" evidence="3">
    <location>
        <begin position="1141"/>
        <end position="1178"/>
    </location>
</feature>
<evidence type="ECO:0000256" key="3">
    <source>
        <dbReference type="SAM" id="MobiDB-lite"/>
    </source>
</evidence>
<dbReference type="OrthoDB" id="7156875at2"/>
<dbReference type="KEGG" id="dno:DNO_0895"/>
<dbReference type="EMBL" id="CP000513">
    <property type="protein sequence ID" value="ABQ13535.1"/>
    <property type="molecule type" value="Genomic_DNA"/>
</dbReference>
<feature type="chain" id="PRO_5002682524" evidence="4">
    <location>
        <begin position="34"/>
        <end position="1272"/>
    </location>
</feature>
<keyword evidence="2" id="KW-0106">Calcium</keyword>
<evidence type="ECO:0000256" key="2">
    <source>
        <dbReference type="ARBA" id="ARBA00022837"/>
    </source>
</evidence>
<dbReference type="Pfam" id="PF05567">
    <property type="entry name" value="T4P_PilY1"/>
    <property type="match status" value="1"/>
</dbReference>
<dbReference type="Proteomes" id="UP000000248">
    <property type="component" value="Chromosome"/>
</dbReference>
<feature type="region of interest" description="Disordered" evidence="3">
    <location>
        <begin position="1197"/>
        <end position="1218"/>
    </location>
</feature>
<organism evidence="6 7">
    <name type="scientific">Dichelobacter nodosus (strain VCS1703A)</name>
    <dbReference type="NCBI Taxonomy" id="246195"/>
    <lineage>
        <taxon>Bacteria</taxon>
        <taxon>Pseudomonadati</taxon>
        <taxon>Pseudomonadota</taxon>
        <taxon>Gammaproteobacteria</taxon>
        <taxon>Cardiobacteriales</taxon>
        <taxon>Cardiobacteriaceae</taxon>
        <taxon>Dichelobacter</taxon>
    </lineage>
</organism>
<sequence length="1272" mass="138224">MRNLKHKKDGTTVAFGRLPLALAVIAVCTQGYAADAKKDKAGIPFSPFAYLSLNLQNFSESSGGNGFPAKIMLMIDDSGSMADSPMVFGGNSSSLYCPSYSWPVSSNGYMNFVNKRNQLGLPLIIPSDEQLAVGSNCYFCMDGTKPTMSSANSVSCSNGHQNLMLIPTPAIPGNEASKFDIARNALVKILRNKDYKDKFYWSFISLNNKTTQKPSPYTLDSYSIINNQMSILSPSGGTPSTSRYMDAFTHVVKNMEHVCQKNYIIVLSDGDSFLDEPINADNYFLRNSNKPSTIREVVGYSWYRNRKGRFLQATGGTDKAVPSFFGALPANYSADGYRPIKDEYKYIPYTWPQWKARGQQCPNGFKLIYPSSGLHNLIAQSQFICLYDDPNVYEEDHGIAFFSKRLASKDVKSPKNEGIFYGDKDKEGLDWDDASFPPQTIKTYTIGFGSGLSAIGKAYLKNAASMLDTDGDKKDDTVGFFSALSQKELDHAFGLIVEDINNNGAIALKPTEGHSVSSPAVTPSKDGGFGIALTLNTANWSSTLEFTQLDKKGNIVKEKDKDGVEQPKRVSADYSSRKIIVNDGTKNTLIDAADAPKADFYGFSKEQENDFAQYFKPWYTRSSNISDPAIRDGAAKLAAAAKKVAQYRVRAEKADDPQRMMADVLGTPILSTQKYVMTAANDGMVYIFKAQEGEKPFTLALNYLPAAMERESVDGSDTVAKALAATAEEGYGKTVKGTPVDAQPHLFLNNGGMQWRATSADAEKGDKSGVYIAGAMGQGGRGAYVLSVSGFDRVTKAPIGLDAGEGNWSKTVPLWETAKGADNLLAYTVNTPQFGQVATKYDNGKAKFGDEDPVRQYLFLANGYHGREGAPVANSPVKLDNGPTLYIYEALGLNLNKGNPARTGKAAGDLIAKLTVKDGVGGLSTPVLVDTDRDFLFDHAYAGDQGGNLYRFTFNKENVAEWTVHKIYQGNKSQPITAQPAIYRGRDGQDNKLVIVVGTGSDVYQEDLKSKDPQVMMGIFDDVNDEDPKVLTSDDLAQQKVETTVQADGKTVAYLTDNPVKDKKGWQLLLNEENGERVVTQASILNSTAFFSSRIYDSSETSSGSKPDQSSSYSCKTSETKAEAKGESWIYGVDVLTGSNPKKDSARFKNLPPRTKPIDNNGNTGGGNGGGSEQQEAAGYKEDGLTSGVVLSSLDEPKSVTQHGAAQSGQDEAPGVDKTKSYCISRKEADKILSHSSTGKGYDEIGVDFKICPESARLIRINTREIKESVLK</sequence>
<feature type="domain" description="PilY1 beta-propeller" evidence="5">
    <location>
        <begin position="675"/>
        <end position="1043"/>
    </location>
</feature>